<gene>
    <name evidence="2" type="ORF">RRG08_038069</name>
</gene>
<comment type="caution">
    <text evidence="2">The sequence shown here is derived from an EMBL/GenBank/DDBJ whole genome shotgun (WGS) entry which is preliminary data.</text>
</comment>
<protein>
    <submittedName>
        <fullName evidence="2">Uncharacterized protein</fullName>
    </submittedName>
</protein>
<name>A0AAE0ZYI6_9GAST</name>
<dbReference type="EMBL" id="JAWDGP010003058">
    <property type="protein sequence ID" value="KAK3777820.1"/>
    <property type="molecule type" value="Genomic_DNA"/>
</dbReference>
<evidence type="ECO:0000313" key="2">
    <source>
        <dbReference type="EMBL" id="KAK3777820.1"/>
    </source>
</evidence>
<feature type="region of interest" description="Disordered" evidence="1">
    <location>
        <begin position="1"/>
        <end position="27"/>
    </location>
</feature>
<reference evidence="2" key="1">
    <citation type="journal article" date="2023" name="G3 (Bethesda)">
        <title>A reference genome for the long-term kleptoplast-retaining sea slug Elysia crispata morphotype clarki.</title>
        <authorList>
            <person name="Eastman K.E."/>
            <person name="Pendleton A.L."/>
            <person name="Shaikh M.A."/>
            <person name="Suttiyut T."/>
            <person name="Ogas R."/>
            <person name="Tomko P."/>
            <person name="Gavelis G."/>
            <person name="Widhalm J.R."/>
            <person name="Wisecaver J.H."/>
        </authorList>
    </citation>
    <scope>NUCLEOTIDE SEQUENCE</scope>
    <source>
        <strain evidence="2">ECLA1</strain>
    </source>
</reference>
<feature type="compositionally biased region" description="Basic and acidic residues" evidence="1">
    <location>
        <begin position="1"/>
        <end position="12"/>
    </location>
</feature>
<dbReference type="AlphaFoldDB" id="A0AAE0ZYI6"/>
<accession>A0AAE0ZYI6</accession>
<evidence type="ECO:0000256" key="1">
    <source>
        <dbReference type="SAM" id="MobiDB-lite"/>
    </source>
</evidence>
<dbReference type="Proteomes" id="UP001283361">
    <property type="component" value="Unassembled WGS sequence"/>
</dbReference>
<sequence length="154" mass="17178">MKDSSEKSKWERLILGPQSFPNEPSTAPALLRLCGENEDLNNSTPETGVEFSRGLERAEVSTRRAGDFGADRSEREESKLLDVASQCQTCRERGLEFHPTFNPQVRAEASGLSGRALSPFTGTVRGRELFYYPQRSEEMRAVPSKKNRNNVALG</sequence>
<organism evidence="2 3">
    <name type="scientific">Elysia crispata</name>
    <name type="common">lettuce slug</name>
    <dbReference type="NCBI Taxonomy" id="231223"/>
    <lineage>
        <taxon>Eukaryota</taxon>
        <taxon>Metazoa</taxon>
        <taxon>Spiralia</taxon>
        <taxon>Lophotrochozoa</taxon>
        <taxon>Mollusca</taxon>
        <taxon>Gastropoda</taxon>
        <taxon>Heterobranchia</taxon>
        <taxon>Euthyneura</taxon>
        <taxon>Panpulmonata</taxon>
        <taxon>Sacoglossa</taxon>
        <taxon>Placobranchoidea</taxon>
        <taxon>Plakobranchidae</taxon>
        <taxon>Elysia</taxon>
    </lineage>
</organism>
<evidence type="ECO:0000313" key="3">
    <source>
        <dbReference type="Proteomes" id="UP001283361"/>
    </source>
</evidence>
<keyword evidence="3" id="KW-1185">Reference proteome</keyword>
<proteinExistence type="predicted"/>